<gene>
    <name evidence="2" type="ORF">K4A83_03690</name>
</gene>
<feature type="signal peptide" evidence="1">
    <location>
        <begin position="1"/>
        <end position="27"/>
    </location>
</feature>
<evidence type="ECO:0000313" key="2">
    <source>
        <dbReference type="EMBL" id="MCW6035378.1"/>
    </source>
</evidence>
<name>A0ABT3L1M2_9CYAN</name>
<dbReference type="Proteomes" id="UP001526426">
    <property type="component" value="Unassembled WGS sequence"/>
</dbReference>
<evidence type="ECO:0008006" key="4">
    <source>
        <dbReference type="Google" id="ProtNLM"/>
    </source>
</evidence>
<reference evidence="2 3" key="1">
    <citation type="submission" date="2021-08" db="EMBL/GenBank/DDBJ databases">
        <title>Draft genome sequence of Spirulina subsalsa with high tolerance to salinity and hype-accumulation of phycocyanin.</title>
        <authorList>
            <person name="Pei H."/>
            <person name="Jiang L."/>
        </authorList>
    </citation>
    <scope>NUCLEOTIDE SEQUENCE [LARGE SCALE GENOMIC DNA]</scope>
    <source>
        <strain evidence="2 3">FACHB-351</strain>
    </source>
</reference>
<keyword evidence="3" id="KW-1185">Reference proteome</keyword>
<sequence length="103" mass="11729">MINKQWRLLWASLCLWGVLIGNNSAQALPPAEDIPEEVLRTEIILDGRSRLDGEPLTAAEYAELEAYLREGVSVVQLDPKIRELIFLLRLRKAINTLIPFVNF</sequence>
<feature type="chain" id="PRO_5045642625" description="Glutathione S-transferase" evidence="1">
    <location>
        <begin position="28"/>
        <end position="103"/>
    </location>
</feature>
<accession>A0ABT3L1M2</accession>
<keyword evidence="1" id="KW-0732">Signal</keyword>
<dbReference type="EMBL" id="JAIHOM010000012">
    <property type="protein sequence ID" value="MCW6035378.1"/>
    <property type="molecule type" value="Genomic_DNA"/>
</dbReference>
<evidence type="ECO:0000313" key="3">
    <source>
        <dbReference type="Proteomes" id="UP001526426"/>
    </source>
</evidence>
<evidence type="ECO:0000256" key="1">
    <source>
        <dbReference type="SAM" id="SignalP"/>
    </source>
</evidence>
<proteinExistence type="predicted"/>
<organism evidence="2 3">
    <name type="scientific">Spirulina subsalsa FACHB-351</name>
    <dbReference type="NCBI Taxonomy" id="234711"/>
    <lineage>
        <taxon>Bacteria</taxon>
        <taxon>Bacillati</taxon>
        <taxon>Cyanobacteriota</taxon>
        <taxon>Cyanophyceae</taxon>
        <taxon>Spirulinales</taxon>
        <taxon>Spirulinaceae</taxon>
        <taxon>Spirulina</taxon>
    </lineage>
</organism>
<comment type="caution">
    <text evidence="2">The sequence shown here is derived from an EMBL/GenBank/DDBJ whole genome shotgun (WGS) entry which is preliminary data.</text>
</comment>
<protein>
    <recommendedName>
        <fullName evidence="4">Glutathione S-transferase</fullName>
    </recommendedName>
</protein>
<dbReference type="RefSeq" id="WP_265263063.1">
    <property type="nucleotide sequence ID" value="NZ_JAIHOM010000012.1"/>
</dbReference>